<dbReference type="InterPro" id="IPR056512">
    <property type="entry name" value="LIN_N"/>
</dbReference>
<proteinExistence type="predicted"/>
<dbReference type="CDD" id="cd16664">
    <property type="entry name" value="RING-Ubox_PUB"/>
    <property type="match status" value="1"/>
</dbReference>
<gene>
    <name evidence="10" type="ORF">LTRI10_LOCUS53534</name>
</gene>
<dbReference type="PROSITE" id="PS50082">
    <property type="entry name" value="WD_REPEATS_2"/>
    <property type="match status" value="2"/>
</dbReference>
<evidence type="ECO:0000256" key="6">
    <source>
        <dbReference type="ARBA" id="ARBA00022737"/>
    </source>
</evidence>
<dbReference type="SUPFAM" id="SSF48371">
    <property type="entry name" value="ARM repeat"/>
    <property type="match status" value="1"/>
</dbReference>
<keyword evidence="6" id="KW-0677">Repeat</keyword>
<dbReference type="InterPro" id="IPR016024">
    <property type="entry name" value="ARM-type_fold"/>
</dbReference>
<accession>A0AAV2GX39</accession>
<feature type="compositionally biased region" description="Low complexity" evidence="8">
    <location>
        <begin position="311"/>
        <end position="336"/>
    </location>
</feature>
<dbReference type="PROSITE" id="PS50294">
    <property type="entry name" value="WD_REPEATS_REGION"/>
    <property type="match status" value="1"/>
</dbReference>
<dbReference type="InterPro" id="IPR003613">
    <property type="entry name" value="Ubox_domain"/>
</dbReference>
<dbReference type="PANTHER" id="PTHR47446:SF2">
    <property type="entry name" value="RING-TYPE E3 UBIQUITIN TRANSFERASE"/>
    <property type="match status" value="1"/>
</dbReference>
<dbReference type="SMART" id="SM00504">
    <property type="entry name" value="Ubox"/>
    <property type="match status" value="1"/>
</dbReference>
<evidence type="ECO:0000256" key="1">
    <source>
        <dbReference type="ARBA" id="ARBA00000900"/>
    </source>
</evidence>
<dbReference type="InterPro" id="IPR015943">
    <property type="entry name" value="WD40/YVTN_repeat-like_dom_sf"/>
</dbReference>
<feature type="compositionally biased region" description="Low complexity" evidence="8">
    <location>
        <begin position="263"/>
        <end position="284"/>
    </location>
</feature>
<dbReference type="InterPro" id="IPR019775">
    <property type="entry name" value="WD40_repeat_CS"/>
</dbReference>
<organism evidence="10 11">
    <name type="scientific">Linum trigynum</name>
    <dbReference type="NCBI Taxonomy" id="586398"/>
    <lineage>
        <taxon>Eukaryota</taxon>
        <taxon>Viridiplantae</taxon>
        <taxon>Streptophyta</taxon>
        <taxon>Embryophyta</taxon>
        <taxon>Tracheophyta</taxon>
        <taxon>Spermatophyta</taxon>
        <taxon>Magnoliopsida</taxon>
        <taxon>eudicotyledons</taxon>
        <taxon>Gunneridae</taxon>
        <taxon>Pentapetalae</taxon>
        <taxon>rosids</taxon>
        <taxon>fabids</taxon>
        <taxon>Malpighiales</taxon>
        <taxon>Linaceae</taxon>
        <taxon>Linum</taxon>
    </lineage>
</organism>
<dbReference type="SMART" id="SM00320">
    <property type="entry name" value="WD40"/>
    <property type="match status" value="5"/>
</dbReference>
<dbReference type="SUPFAM" id="SSF50978">
    <property type="entry name" value="WD40 repeat-like"/>
    <property type="match status" value="1"/>
</dbReference>
<dbReference type="InterPro" id="IPR013083">
    <property type="entry name" value="Znf_RING/FYVE/PHD"/>
</dbReference>
<dbReference type="Pfam" id="PF23568">
    <property type="entry name" value="ARM_LIN"/>
    <property type="match status" value="1"/>
</dbReference>
<keyword evidence="4 7" id="KW-0853">WD repeat</keyword>
<comment type="catalytic activity">
    <reaction evidence="1">
        <text>S-ubiquitinyl-[E2 ubiquitin-conjugating enzyme]-L-cysteine + [acceptor protein]-L-lysine = [E2 ubiquitin-conjugating enzyme]-L-cysteine + N(6)-ubiquitinyl-[acceptor protein]-L-lysine.</text>
        <dbReference type="EC" id="2.3.2.27"/>
    </reaction>
</comment>
<sequence length="1339" mass="145120">MENPTVGATTTATTAETIIHHTTAFLSKAIADPELRNHLLALLHGGGRTHFAARFTAGSNLLKPHSLALEAVEKAIAATNLSVQSSSLAVAEKLLLCCSTTPFSSFLLSLIYSLVHQPAKAARAVLCLFRINPSVARSKFAPDLFQELFLVHLLPALRWFEEQRTRILSNSEAPPTTKVLSRMNGGQTRELKELEGIYEQVLDENCRVFAEYFINEVLSDGSVAEVGPPPAVVLGRGEAGEFAIAGFGRYNPIPKEEDAASTSSELCSPFGSSSPSSTPNSSSHHPPPATSSPAKEAVSPAPSNSDADDITSSSSSSSTASTSSSVSTPPSSSLSTEKNKRVASVQPLPYPLPRSNKQTRSSMAGFDSLQLSTTYKPSPPPKDFVCPITNNIFTDPVTIETGQTYERKSIQEWLDRGNSSCPITRQKLTSTLLPKTNYVLKRLIAAWLEQNPTSSSPPIETPPRRRKSAAAVGEPTSTPSLSPNSVIVAAAAVDGSVSELRHAINNLCMSEILDESEAAVLTIERFWQEEVKKIKNQNRGGIDVQSVLSRPAVVSGFVEILFNSDDPAVLRAAVFLLSELGARDGSVVQTLTRVDSDVDCILALFKNGLLEAVVLIYYLLRGSSSPEELMEMDMVESLMAVLERKESEMVEMCMKPRSAAVVLLGRMMASGEGSAVEAAIVEGIVKEGDDVVAAIVVSLESEWDEERVSAVGMLLKVMKEDGRCRNTVADKAELAPVLESFTGGGDGEKFEIICFLSELVKLNRTTYNEQVLHIIKDEGTFSTMHTFLNYLQTAPVDQSPVLAGLLLQLDLLAEPRKMSMYREEAIDTFISCLKNSEFPAAQVVAAKTIASLPGRFNVSGKSLTRAFLLKCAGVEKSYRILTQNEHQQAGELYGQTAEIEERAAEVWDMKMASALVSHEFGAIFEVLAEGMKSRNSELQSACFVSAVWLVHMLGILPDTGIRGAARVCLLDQFVAIFKSAKDNEDQVLALLALKSFLNDPEGLQDLNNNMKDVKKGLRELRKSCPLAVEVLKDLSEGKDNSAELWNHKELVQVDCCENGEVLSIACFKDKIISGHSDGTMKVWTGKGSILHLIQEIREHTKGVSSLVVLQSGNKLYSGSLDRTTRVWSIVGDTLHCMKVHDMKDPVHNLVVANSIACFIPAGTGIKVHSWSGRSNLLNSGRYVKCLSLVQGKLYCGCHDSSIQEIDLATETVSFIQSGSRKLISKASPVHALEVRDGLIYSAVSPLDGAAVKIWSASNHGQVGSLATTMEVRAMAVSSELIYLGSRVGTIEIWDRKKHIRVETIQACTNSKLISMAVDGNEDILVAGTSDGWIQAWEVS</sequence>
<evidence type="ECO:0000313" key="10">
    <source>
        <dbReference type="EMBL" id="CAL1414373.1"/>
    </source>
</evidence>
<dbReference type="Gene3D" id="1.25.10.10">
    <property type="entry name" value="Leucine-rich Repeat Variant"/>
    <property type="match status" value="1"/>
</dbReference>
<dbReference type="InterPro" id="IPR052858">
    <property type="entry name" value="E3_ubiquitin-ligase_LIN"/>
</dbReference>
<evidence type="ECO:0000259" key="9">
    <source>
        <dbReference type="PROSITE" id="PS51698"/>
    </source>
</evidence>
<evidence type="ECO:0000256" key="3">
    <source>
        <dbReference type="ARBA" id="ARBA00012483"/>
    </source>
</evidence>
<dbReference type="Pfam" id="PF23654">
    <property type="entry name" value="ARM_LIN_2nd"/>
    <property type="match status" value="1"/>
</dbReference>
<feature type="repeat" description="WD" evidence="7">
    <location>
        <begin position="1096"/>
        <end position="1129"/>
    </location>
</feature>
<dbReference type="GO" id="GO:0016567">
    <property type="term" value="P:protein ubiquitination"/>
    <property type="evidence" value="ECO:0007669"/>
    <property type="project" value="InterPro"/>
</dbReference>
<feature type="domain" description="U-box" evidence="9">
    <location>
        <begin position="379"/>
        <end position="454"/>
    </location>
</feature>
<feature type="region of interest" description="Disordered" evidence="8">
    <location>
        <begin position="451"/>
        <end position="480"/>
    </location>
</feature>
<dbReference type="Gene3D" id="3.30.40.10">
    <property type="entry name" value="Zinc/RING finger domain, C3HC4 (zinc finger)"/>
    <property type="match status" value="1"/>
</dbReference>
<evidence type="ECO:0000313" key="11">
    <source>
        <dbReference type="Proteomes" id="UP001497516"/>
    </source>
</evidence>
<dbReference type="InterPro" id="IPR045210">
    <property type="entry name" value="RING-Ubox_PUB"/>
</dbReference>
<feature type="region of interest" description="Disordered" evidence="8">
    <location>
        <begin position="255"/>
        <end position="361"/>
    </location>
</feature>
<name>A0AAV2GX39_9ROSI</name>
<evidence type="ECO:0000256" key="4">
    <source>
        <dbReference type="ARBA" id="ARBA00022574"/>
    </source>
</evidence>
<evidence type="ECO:0000256" key="5">
    <source>
        <dbReference type="ARBA" id="ARBA00022679"/>
    </source>
</evidence>
<dbReference type="InterPro" id="IPR001680">
    <property type="entry name" value="WD40_rpt"/>
</dbReference>
<evidence type="ECO:0000256" key="8">
    <source>
        <dbReference type="SAM" id="MobiDB-lite"/>
    </source>
</evidence>
<dbReference type="InterPro" id="IPR036322">
    <property type="entry name" value="WD40_repeat_dom_sf"/>
</dbReference>
<keyword evidence="5" id="KW-0808">Transferase</keyword>
<dbReference type="GO" id="GO:0061630">
    <property type="term" value="F:ubiquitin protein ligase activity"/>
    <property type="evidence" value="ECO:0007669"/>
    <property type="project" value="UniProtKB-EC"/>
</dbReference>
<dbReference type="Pfam" id="PF04564">
    <property type="entry name" value="U-box"/>
    <property type="match status" value="1"/>
</dbReference>
<dbReference type="Pfam" id="PF00400">
    <property type="entry name" value="WD40"/>
    <property type="match status" value="1"/>
</dbReference>
<dbReference type="SUPFAM" id="SSF57850">
    <property type="entry name" value="RING/U-box"/>
    <property type="match status" value="1"/>
</dbReference>
<dbReference type="EC" id="2.3.2.27" evidence="3"/>
<dbReference type="PROSITE" id="PS51698">
    <property type="entry name" value="U_BOX"/>
    <property type="match status" value="1"/>
</dbReference>
<dbReference type="PANTHER" id="PTHR47446">
    <property type="entry name" value="RING-TYPE E3 UBIQUITIN TRANSFERASE"/>
    <property type="match status" value="1"/>
</dbReference>
<dbReference type="Gene3D" id="2.130.10.10">
    <property type="entry name" value="YVTN repeat-like/Quinoprotein amine dehydrogenase"/>
    <property type="match status" value="2"/>
</dbReference>
<evidence type="ECO:0000256" key="2">
    <source>
        <dbReference type="ARBA" id="ARBA00004906"/>
    </source>
</evidence>
<dbReference type="Proteomes" id="UP001497516">
    <property type="component" value="Chromosome 9"/>
</dbReference>
<keyword evidence="11" id="KW-1185">Reference proteome</keyword>
<evidence type="ECO:0000256" key="7">
    <source>
        <dbReference type="PROSITE-ProRule" id="PRU00221"/>
    </source>
</evidence>
<feature type="repeat" description="WD" evidence="7">
    <location>
        <begin position="1314"/>
        <end position="1339"/>
    </location>
</feature>
<dbReference type="Pfam" id="PF23628">
    <property type="entry name" value="ARM_LIN_C"/>
    <property type="match status" value="1"/>
</dbReference>
<reference evidence="10 11" key="1">
    <citation type="submission" date="2024-04" db="EMBL/GenBank/DDBJ databases">
        <authorList>
            <person name="Fracassetti M."/>
        </authorList>
    </citation>
    <scope>NUCLEOTIDE SEQUENCE [LARGE SCALE GENOMIC DNA]</scope>
</reference>
<dbReference type="InterPro" id="IPR056514">
    <property type="entry name" value="ARM_LIN_2nd"/>
</dbReference>
<comment type="pathway">
    <text evidence="2">Protein modification; protein ubiquitination.</text>
</comment>
<protein>
    <recommendedName>
        <fullName evidence="3">RING-type E3 ubiquitin transferase</fullName>
        <ecNumber evidence="3">2.3.2.27</ecNumber>
    </recommendedName>
</protein>
<dbReference type="EMBL" id="OZ034822">
    <property type="protein sequence ID" value="CAL1414373.1"/>
    <property type="molecule type" value="Genomic_DNA"/>
</dbReference>
<dbReference type="PROSITE" id="PS00678">
    <property type="entry name" value="WD_REPEATS_1"/>
    <property type="match status" value="1"/>
</dbReference>
<dbReference type="InterPro" id="IPR055566">
    <property type="entry name" value="ARM_LIN"/>
</dbReference>
<dbReference type="InterPro" id="IPR011989">
    <property type="entry name" value="ARM-like"/>
</dbReference>